<dbReference type="GO" id="GO:0015808">
    <property type="term" value="P:L-alanine transport"/>
    <property type="evidence" value="ECO:0007669"/>
    <property type="project" value="TreeGrafter"/>
</dbReference>
<feature type="domain" description="ABC transporter" evidence="5">
    <location>
        <begin position="3"/>
        <end position="236"/>
    </location>
</feature>
<dbReference type="GO" id="GO:0005524">
    <property type="term" value="F:ATP binding"/>
    <property type="evidence" value="ECO:0007669"/>
    <property type="project" value="UniProtKB-KW"/>
</dbReference>
<dbReference type="Gene3D" id="3.40.50.300">
    <property type="entry name" value="P-loop containing nucleotide triphosphate hydrolases"/>
    <property type="match status" value="1"/>
</dbReference>
<sequence>MLLEVTGLRKSFGSIVVADALDLVVAPGEAVGIIGPNGAGKTTLFNLIAGGLTPTAGHIRFDGRDLLGVAPPARCRAGIGRTHQIPQPFEKLTVFENLLVGAVYGRQKSEREVAQACGEILERLGLLRRANALAGSLTLLERKRLEMARALATAPKLLLLDEIAGGLTEGECGELVATIREIRKTGVAILWIEHVVHALLAVIDRLVVLNFGRKIAEGEPKAVMQRPDVHQIYIGIEA</sequence>
<dbReference type="EMBL" id="LJYG01000026">
    <property type="protein sequence ID" value="KRQ16377.1"/>
    <property type="molecule type" value="Genomic_DNA"/>
</dbReference>
<evidence type="ECO:0000256" key="3">
    <source>
        <dbReference type="ARBA" id="ARBA00022840"/>
    </source>
</evidence>
<comment type="caution">
    <text evidence="6">The sequence shown here is derived from an EMBL/GenBank/DDBJ whole genome shotgun (WGS) entry which is preliminary data.</text>
</comment>
<evidence type="ECO:0000256" key="4">
    <source>
        <dbReference type="ARBA" id="ARBA00024722"/>
    </source>
</evidence>
<organism evidence="6 7">
    <name type="scientific">Bradyrhizobium manausense</name>
    <dbReference type="NCBI Taxonomy" id="989370"/>
    <lineage>
        <taxon>Bacteria</taxon>
        <taxon>Pseudomonadati</taxon>
        <taxon>Pseudomonadota</taxon>
        <taxon>Alphaproteobacteria</taxon>
        <taxon>Hyphomicrobiales</taxon>
        <taxon>Nitrobacteraceae</taxon>
        <taxon>Bradyrhizobium</taxon>
    </lineage>
</organism>
<reference evidence="6 7" key="1">
    <citation type="submission" date="2015-09" db="EMBL/GenBank/DDBJ databases">
        <title>Draft Genome Sequence of Bradyrhizobium manausense Strain BR 3351T, a Novel Symbiotic Nitrogen-Fixing Alphaproteobacterium Isolated from Brazilian Amazon Rain Forest.</title>
        <authorList>
            <person name="De Araujo J.L."/>
            <person name="Zilli J.E."/>
        </authorList>
    </citation>
    <scope>NUCLEOTIDE SEQUENCE [LARGE SCALE GENOMIC DNA]</scope>
    <source>
        <strain evidence="6 7">BR3351</strain>
    </source>
</reference>
<dbReference type="InterPro" id="IPR003593">
    <property type="entry name" value="AAA+_ATPase"/>
</dbReference>
<evidence type="ECO:0000256" key="1">
    <source>
        <dbReference type="ARBA" id="ARBA00022448"/>
    </source>
</evidence>
<evidence type="ECO:0000313" key="6">
    <source>
        <dbReference type="EMBL" id="KRQ16377.1"/>
    </source>
</evidence>
<dbReference type="STRING" id="989370.AOQ71_05320"/>
<dbReference type="InterPro" id="IPR051120">
    <property type="entry name" value="ABC_AA/LPS_Transport"/>
</dbReference>
<comment type="function">
    <text evidence="4">Involved in beta-(1--&gt;2)glucan export. Transmembrane domains (TMD) form a pore in the inner membrane and the ATP-binding domain (NBD) is responsible for energy generation.</text>
</comment>
<dbReference type="GO" id="GO:1903806">
    <property type="term" value="P:L-isoleucine import across plasma membrane"/>
    <property type="evidence" value="ECO:0007669"/>
    <property type="project" value="TreeGrafter"/>
</dbReference>
<dbReference type="Proteomes" id="UP000051936">
    <property type="component" value="Unassembled WGS sequence"/>
</dbReference>
<accession>A0A0R3E2F0</accession>
<dbReference type="GO" id="GO:0005886">
    <property type="term" value="C:plasma membrane"/>
    <property type="evidence" value="ECO:0007669"/>
    <property type="project" value="TreeGrafter"/>
</dbReference>
<keyword evidence="1" id="KW-0813">Transport</keyword>
<dbReference type="GO" id="GO:0005304">
    <property type="term" value="F:L-valine transmembrane transporter activity"/>
    <property type="evidence" value="ECO:0007669"/>
    <property type="project" value="TreeGrafter"/>
</dbReference>
<evidence type="ECO:0000259" key="5">
    <source>
        <dbReference type="PROSITE" id="PS50893"/>
    </source>
</evidence>
<gene>
    <name evidence="6" type="ORF">AOQ71_05320</name>
</gene>
<dbReference type="GO" id="GO:0042941">
    <property type="term" value="P:D-alanine transmembrane transport"/>
    <property type="evidence" value="ECO:0007669"/>
    <property type="project" value="TreeGrafter"/>
</dbReference>
<keyword evidence="3 6" id="KW-0067">ATP-binding</keyword>
<dbReference type="RefSeq" id="WP_057742761.1">
    <property type="nucleotide sequence ID" value="NZ_LJYG01000026.1"/>
</dbReference>
<protein>
    <submittedName>
        <fullName evidence="6">ABC transporter ATP-binding protein</fullName>
    </submittedName>
</protein>
<evidence type="ECO:0000256" key="2">
    <source>
        <dbReference type="ARBA" id="ARBA00022741"/>
    </source>
</evidence>
<dbReference type="GO" id="GO:0015188">
    <property type="term" value="F:L-isoleucine transmembrane transporter activity"/>
    <property type="evidence" value="ECO:0007669"/>
    <property type="project" value="TreeGrafter"/>
</dbReference>
<dbReference type="InterPro" id="IPR003439">
    <property type="entry name" value="ABC_transporter-like_ATP-bd"/>
</dbReference>
<proteinExistence type="predicted"/>
<evidence type="ECO:0000313" key="7">
    <source>
        <dbReference type="Proteomes" id="UP000051936"/>
    </source>
</evidence>
<dbReference type="SUPFAM" id="SSF52540">
    <property type="entry name" value="P-loop containing nucleoside triphosphate hydrolases"/>
    <property type="match status" value="1"/>
</dbReference>
<dbReference type="GO" id="GO:1903805">
    <property type="term" value="P:L-valine import across plasma membrane"/>
    <property type="evidence" value="ECO:0007669"/>
    <property type="project" value="TreeGrafter"/>
</dbReference>
<dbReference type="OrthoDB" id="9779872at2"/>
<dbReference type="AlphaFoldDB" id="A0A0R3E2F0"/>
<keyword evidence="2" id="KW-0547">Nucleotide-binding</keyword>
<dbReference type="PANTHER" id="PTHR45772">
    <property type="entry name" value="CONSERVED COMPONENT OF ABC TRANSPORTER FOR NATURAL AMINO ACIDS-RELATED"/>
    <property type="match status" value="1"/>
</dbReference>
<dbReference type="SMART" id="SM00382">
    <property type="entry name" value="AAA"/>
    <property type="match status" value="1"/>
</dbReference>
<dbReference type="PROSITE" id="PS50893">
    <property type="entry name" value="ABC_TRANSPORTER_2"/>
    <property type="match status" value="1"/>
</dbReference>
<dbReference type="GO" id="GO:0016887">
    <property type="term" value="F:ATP hydrolysis activity"/>
    <property type="evidence" value="ECO:0007669"/>
    <property type="project" value="InterPro"/>
</dbReference>
<dbReference type="Pfam" id="PF00005">
    <property type="entry name" value="ABC_tran"/>
    <property type="match status" value="1"/>
</dbReference>
<keyword evidence="7" id="KW-1185">Reference proteome</keyword>
<dbReference type="CDD" id="cd03219">
    <property type="entry name" value="ABC_Mj1267_LivG_branched"/>
    <property type="match status" value="1"/>
</dbReference>
<dbReference type="InterPro" id="IPR027417">
    <property type="entry name" value="P-loop_NTPase"/>
</dbReference>
<name>A0A0R3E2F0_9BRAD</name>
<dbReference type="PANTHER" id="PTHR45772:SF7">
    <property type="entry name" value="AMINO ACID ABC TRANSPORTER ATP-BINDING PROTEIN"/>
    <property type="match status" value="1"/>
</dbReference>
<dbReference type="GO" id="GO:0015192">
    <property type="term" value="F:L-phenylalanine transmembrane transporter activity"/>
    <property type="evidence" value="ECO:0007669"/>
    <property type="project" value="TreeGrafter"/>
</dbReference>